<feature type="transmembrane region" description="Helical" evidence="5">
    <location>
        <begin position="146"/>
        <end position="167"/>
    </location>
</feature>
<accession>A0A937I7U1</accession>
<dbReference type="Proteomes" id="UP000711391">
    <property type="component" value="Unassembled WGS sequence"/>
</dbReference>
<reference evidence="6" key="1">
    <citation type="submission" date="2020-10" db="EMBL/GenBank/DDBJ databases">
        <title>Microbiome of the Black Sea water column analyzed by genome centric metagenomics.</title>
        <authorList>
            <person name="Cabello-Yeves P.J."/>
            <person name="Callieri C."/>
            <person name="Picazo A."/>
            <person name="Mehrshad M."/>
            <person name="Haro-Moreno J.M."/>
            <person name="Roda-Garcia J."/>
            <person name="Dzembekova N."/>
            <person name="Slabakova V."/>
            <person name="Slabakova N."/>
            <person name="Moncheva S."/>
            <person name="Rodriguez-Valera F."/>
        </authorList>
    </citation>
    <scope>NUCLEOTIDE SEQUENCE</scope>
    <source>
        <strain evidence="6">BS307-5m-G50</strain>
    </source>
</reference>
<evidence type="ECO:0000256" key="4">
    <source>
        <dbReference type="ARBA" id="ARBA00023136"/>
    </source>
</evidence>
<evidence type="ECO:0000313" key="7">
    <source>
        <dbReference type="Proteomes" id="UP000711391"/>
    </source>
</evidence>
<dbReference type="Pfam" id="PF01027">
    <property type="entry name" value="Bax1-I"/>
    <property type="match status" value="1"/>
</dbReference>
<comment type="subcellular location">
    <subcellularLocation>
        <location evidence="1">Membrane</location>
        <topology evidence="1">Multi-pass membrane protein</topology>
    </subcellularLocation>
</comment>
<feature type="transmembrane region" description="Helical" evidence="5">
    <location>
        <begin position="205"/>
        <end position="227"/>
    </location>
</feature>
<organism evidence="6 7">
    <name type="scientific">SAR86 cluster bacterium</name>
    <dbReference type="NCBI Taxonomy" id="2030880"/>
    <lineage>
        <taxon>Bacteria</taxon>
        <taxon>Pseudomonadati</taxon>
        <taxon>Pseudomonadota</taxon>
        <taxon>Gammaproteobacteria</taxon>
        <taxon>SAR86 cluster</taxon>
    </lineage>
</organism>
<proteinExistence type="predicted"/>
<feature type="transmembrane region" description="Helical" evidence="5">
    <location>
        <begin position="239"/>
        <end position="258"/>
    </location>
</feature>
<dbReference type="GO" id="GO:0016020">
    <property type="term" value="C:membrane"/>
    <property type="evidence" value="ECO:0007669"/>
    <property type="project" value="UniProtKB-SubCell"/>
</dbReference>
<keyword evidence="4 5" id="KW-0472">Membrane</keyword>
<evidence type="ECO:0000256" key="2">
    <source>
        <dbReference type="ARBA" id="ARBA00022692"/>
    </source>
</evidence>
<evidence type="ECO:0000256" key="3">
    <source>
        <dbReference type="ARBA" id="ARBA00022989"/>
    </source>
</evidence>
<keyword evidence="2 5" id="KW-0812">Transmembrane</keyword>
<evidence type="ECO:0000313" key="6">
    <source>
        <dbReference type="EMBL" id="MBL6818517.1"/>
    </source>
</evidence>
<feature type="transmembrane region" description="Helical" evidence="5">
    <location>
        <begin position="12"/>
        <end position="31"/>
    </location>
</feature>
<sequence>MLLETTLLFKTMLILSAQIGIVFGLAYFCIFKARKAYETNTKFFGMSFRAAMNMKRDLDLVPFIEPPKEFPIKMKKYIQKKFNEETKVIDKAHTASKEANSREEVLELMGDGYYYVHGGDGIVQLFAIWVLTLFATTFYATTGISIVTGMTLFTIQSLAMGFLLGIIMLEMDENDGIKALKLVLLITILAGFIGYSDIYSFAENMVLQVVLLFALLGMIIFSLIRNFMAFSRQAIRIKAIFGAFLWCLFLLVDFNILKKQSGLGNNNWDTAFEIAFTIYLDMINLLLEILDAMSNS</sequence>
<feature type="transmembrane region" description="Helical" evidence="5">
    <location>
        <begin position="122"/>
        <end position="140"/>
    </location>
</feature>
<feature type="transmembrane region" description="Helical" evidence="5">
    <location>
        <begin position="270"/>
        <end position="290"/>
    </location>
</feature>
<name>A0A937I7U1_9GAMM</name>
<keyword evidence="3 5" id="KW-1133">Transmembrane helix</keyword>
<gene>
    <name evidence="6" type="ORF">ISQ64_03835</name>
</gene>
<evidence type="ECO:0000256" key="5">
    <source>
        <dbReference type="SAM" id="Phobius"/>
    </source>
</evidence>
<feature type="transmembrane region" description="Helical" evidence="5">
    <location>
        <begin position="179"/>
        <end position="199"/>
    </location>
</feature>
<evidence type="ECO:0000256" key="1">
    <source>
        <dbReference type="ARBA" id="ARBA00004141"/>
    </source>
</evidence>
<dbReference type="EMBL" id="JADHQD010000022">
    <property type="protein sequence ID" value="MBL6818517.1"/>
    <property type="molecule type" value="Genomic_DNA"/>
</dbReference>
<dbReference type="AlphaFoldDB" id="A0A937I7U1"/>
<dbReference type="InterPro" id="IPR006214">
    <property type="entry name" value="Bax_inhibitor_1-related"/>
</dbReference>
<protein>
    <submittedName>
        <fullName evidence="6">US12 family protein</fullName>
    </submittedName>
</protein>
<comment type="caution">
    <text evidence="6">The sequence shown here is derived from an EMBL/GenBank/DDBJ whole genome shotgun (WGS) entry which is preliminary data.</text>
</comment>